<sequence>MRRIDCTPRSDWQQRVSQLGLVWHSRADGSAYWDEHPAWVFTPDEVAVLETATAELYRLYLAAGQHVIDADRLGELGIPSFCHAAIRAAWDGEPRALNLGRFDLGWDGSGPPKLFEFDADTPTSLLEAAVVQWDWKQAVFPAADQFNSLHEALVARWREIAPPTGTSRLYLAAAADASGEDEVTIAYHADCAAEAGIATSLIAMGDIGWDRDIRRFVDLDGRAMGAICKLYPWEWLVHEPFGRQVIDSLSTTLWMEPIWKMLWSNKAMLAVLWELFPGHPNLLETRRRPLAGAQVEKPILGREGANVRIIGAEGGAASDGPYGAEGFVYQALYPLPGRDDQRPVIGSWTVDGAPVGIGIREDGPITGNLARFVPHLILEQ</sequence>
<keyword evidence="2" id="KW-0479">Metal-binding</keyword>
<dbReference type="GO" id="GO:0016874">
    <property type="term" value="F:ligase activity"/>
    <property type="evidence" value="ECO:0007669"/>
    <property type="project" value="UniProtKB-KW"/>
</dbReference>
<dbReference type="Pfam" id="PF03738">
    <property type="entry name" value="GSP_synth"/>
    <property type="match status" value="1"/>
</dbReference>
<evidence type="ECO:0000256" key="1">
    <source>
        <dbReference type="ARBA" id="ARBA00022598"/>
    </source>
</evidence>
<protein>
    <submittedName>
        <fullName evidence="7">Glutathionylspermidine synthase</fullName>
    </submittedName>
</protein>
<proteinExistence type="predicted"/>
<keyword evidence="8" id="KW-1185">Reference proteome</keyword>
<dbReference type="InterPro" id="IPR005494">
    <property type="entry name" value="GSPS_pre-ATP-grasp-like_dom"/>
</dbReference>
<keyword evidence="5" id="KW-0460">Magnesium</keyword>
<dbReference type="OrthoDB" id="9765517at2"/>
<evidence type="ECO:0000256" key="5">
    <source>
        <dbReference type="ARBA" id="ARBA00022842"/>
    </source>
</evidence>
<evidence type="ECO:0000256" key="2">
    <source>
        <dbReference type="ARBA" id="ARBA00022723"/>
    </source>
</evidence>
<dbReference type="RefSeq" id="WP_094473628.1">
    <property type="nucleotide sequence ID" value="NZ_NOXT01000107.1"/>
</dbReference>
<dbReference type="SUPFAM" id="SSF56059">
    <property type="entry name" value="Glutathione synthetase ATP-binding domain-like"/>
    <property type="match status" value="1"/>
</dbReference>
<dbReference type="GO" id="GO:0005524">
    <property type="term" value="F:ATP binding"/>
    <property type="evidence" value="ECO:0007669"/>
    <property type="project" value="UniProtKB-KW"/>
</dbReference>
<dbReference type="Proteomes" id="UP000216991">
    <property type="component" value="Unassembled WGS sequence"/>
</dbReference>
<keyword evidence="4" id="KW-0067">ATP-binding</keyword>
<name>A0A255YHS5_9SPHN</name>
<evidence type="ECO:0000256" key="4">
    <source>
        <dbReference type="ARBA" id="ARBA00022840"/>
    </source>
</evidence>
<evidence type="ECO:0000313" key="8">
    <source>
        <dbReference type="Proteomes" id="UP000216991"/>
    </source>
</evidence>
<dbReference type="AlphaFoldDB" id="A0A255YHS5"/>
<feature type="domain" description="Glutathionylspermidine synthase pre-ATP-grasp-like" evidence="6">
    <location>
        <begin position="12"/>
        <end position="377"/>
    </location>
</feature>
<reference evidence="7 8" key="1">
    <citation type="submission" date="2017-07" db="EMBL/GenBank/DDBJ databases">
        <title>Sandarakinorhabdus cyanobacteriorum sp. nov., a novel bacterium isolated from cyanobacterial aggregates in a eutrophic lake.</title>
        <authorList>
            <person name="Cai H."/>
        </authorList>
    </citation>
    <scope>NUCLEOTIDE SEQUENCE [LARGE SCALE GENOMIC DNA]</scope>
    <source>
        <strain evidence="7 8">TH057</strain>
    </source>
</reference>
<organism evidence="7 8">
    <name type="scientific">Sandarakinorhabdus cyanobacteriorum</name>
    <dbReference type="NCBI Taxonomy" id="1981098"/>
    <lineage>
        <taxon>Bacteria</taxon>
        <taxon>Pseudomonadati</taxon>
        <taxon>Pseudomonadota</taxon>
        <taxon>Alphaproteobacteria</taxon>
        <taxon>Sphingomonadales</taxon>
        <taxon>Sphingosinicellaceae</taxon>
        <taxon>Sandarakinorhabdus</taxon>
    </lineage>
</organism>
<accession>A0A255YHS5</accession>
<gene>
    <name evidence="7" type="ORF">CHU93_08310</name>
</gene>
<keyword evidence="3" id="KW-0547">Nucleotide-binding</keyword>
<dbReference type="EMBL" id="NOXT01000107">
    <property type="protein sequence ID" value="OYQ28822.1"/>
    <property type="molecule type" value="Genomic_DNA"/>
</dbReference>
<evidence type="ECO:0000256" key="3">
    <source>
        <dbReference type="ARBA" id="ARBA00022741"/>
    </source>
</evidence>
<comment type="caution">
    <text evidence="7">The sequence shown here is derived from an EMBL/GenBank/DDBJ whole genome shotgun (WGS) entry which is preliminary data.</text>
</comment>
<dbReference type="GO" id="GO:0046872">
    <property type="term" value="F:metal ion binding"/>
    <property type="evidence" value="ECO:0007669"/>
    <property type="project" value="UniProtKB-KW"/>
</dbReference>
<dbReference type="InterPro" id="IPR016185">
    <property type="entry name" value="PreATP-grasp_dom_sf"/>
</dbReference>
<evidence type="ECO:0000259" key="6">
    <source>
        <dbReference type="Pfam" id="PF03738"/>
    </source>
</evidence>
<keyword evidence="1" id="KW-0436">Ligase</keyword>
<evidence type="ECO:0000313" key="7">
    <source>
        <dbReference type="EMBL" id="OYQ28822.1"/>
    </source>
</evidence>
<dbReference type="Gene3D" id="3.30.1490.330">
    <property type="match status" value="1"/>
</dbReference>
<dbReference type="SUPFAM" id="SSF52440">
    <property type="entry name" value="PreATP-grasp domain"/>
    <property type="match status" value="1"/>
</dbReference>